<dbReference type="AlphaFoldDB" id="A0AA36CY12"/>
<protein>
    <submittedName>
        <fullName evidence="1">Uncharacterized protein</fullName>
    </submittedName>
</protein>
<gene>
    <name evidence="1" type="ORF">MSPICULIGERA_LOCUS15452</name>
</gene>
<dbReference type="Proteomes" id="UP001177023">
    <property type="component" value="Unassembled WGS sequence"/>
</dbReference>
<sequence>MPGRYQTSSRRFWTGGADWPMGDCDLAAKLGATTIVDQDSEAALEIRTLFQQYAAQDYGPEIDTMYFRCPPPNDDVVMMTRRHLRRPWLGLGRHAGRNVVDHLTMSITIVPSEISF</sequence>
<name>A0AA36CY12_9BILA</name>
<accession>A0AA36CY12</accession>
<evidence type="ECO:0000313" key="1">
    <source>
        <dbReference type="EMBL" id="CAJ0577174.1"/>
    </source>
</evidence>
<keyword evidence="2" id="KW-1185">Reference proteome</keyword>
<dbReference type="EMBL" id="CATQJA010002648">
    <property type="protein sequence ID" value="CAJ0577174.1"/>
    <property type="molecule type" value="Genomic_DNA"/>
</dbReference>
<comment type="caution">
    <text evidence="1">The sequence shown here is derived from an EMBL/GenBank/DDBJ whole genome shotgun (WGS) entry which is preliminary data.</text>
</comment>
<feature type="non-terminal residue" evidence="1">
    <location>
        <position position="1"/>
    </location>
</feature>
<evidence type="ECO:0000313" key="2">
    <source>
        <dbReference type="Proteomes" id="UP001177023"/>
    </source>
</evidence>
<proteinExistence type="predicted"/>
<reference evidence="1" key="1">
    <citation type="submission" date="2023-06" db="EMBL/GenBank/DDBJ databases">
        <authorList>
            <person name="Delattre M."/>
        </authorList>
    </citation>
    <scope>NUCLEOTIDE SEQUENCE</scope>
    <source>
        <strain evidence="1">AF72</strain>
    </source>
</reference>
<organism evidence="1 2">
    <name type="scientific">Mesorhabditis spiculigera</name>
    <dbReference type="NCBI Taxonomy" id="96644"/>
    <lineage>
        <taxon>Eukaryota</taxon>
        <taxon>Metazoa</taxon>
        <taxon>Ecdysozoa</taxon>
        <taxon>Nematoda</taxon>
        <taxon>Chromadorea</taxon>
        <taxon>Rhabditida</taxon>
        <taxon>Rhabditina</taxon>
        <taxon>Rhabditomorpha</taxon>
        <taxon>Rhabditoidea</taxon>
        <taxon>Rhabditidae</taxon>
        <taxon>Mesorhabditinae</taxon>
        <taxon>Mesorhabditis</taxon>
    </lineage>
</organism>